<feature type="non-terminal residue" evidence="2">
    <location>
        <position position="115"/>
    </location>
</feature>
<feature type="compositionally biased region" description="Polar residues" evidence="1">
    <location>
        <begin position="104"/>
        <end position="115"/>
    </location>
</feature>
<reference evidence="3 4" key="3">
    <citation type="journal article" date="2017" name="G3 (Bethesda)">
        <title>Comparative analysis highlights variable genome content of wheat rusts and divergence of the mating loci.</title>
        <authorList>
            <person name="Cuomo C.A."/>
            <person name="Bakkeren G."/>
            <person name="Khalil H.B."/>
            <person name="Panwar V."/>
            <person name="Joly D."/>
            <person name="Linning R."/>
            <person name="Sakthikumar S."/>
            <person name="Song X."/>
            <person name="Adiconis X."/>
            <person name="Fan L."/>
            <person name="Goldberg J.M."/>
            <person name="Levin J.Z."/>
            <person name="Young S."/>
            <person name="Zeng Q."/>
            <person name="Anikster Y."/>
            <person name="Bruce M."/>
            <person name="Wang M."/>
            <person name="Yin C."/>
            <person name="McCallum B."/>
            <person name="Szabo L.J."/>
            <person name="Hulbert S."/>
            <person name="Chen X."/>
            <person name="Fellers J.P."/>
        </authorList>
    </citation>
    <scope>NUCLEOTIDE SEQUENCE</scope>
    <source>
        <strain evidence="3">isolate 1-1 / race 1 (BBBD)</strain>
        <strain evidence="4">Isolate 1-1 / race 1 (BBBD)</strain>
    </source>
</reference>
<evidence type="ECO:0000313" key="3">
    <source>
        <dbReference type="EnsemblFungi" id="PTTG_07096-t43_1-p1"/>
    </source>
</evidence>
<accession>A0A180FYS6</accession>
<feature type="region of interest" description="Disordered" evidence="1">
    <location>
        <begin position="1"/>
        <end position="115"/>
    </location>
</feature>
<dbReference type="AlphaFoldDB" id="A0A180FYS6"/>
<sequence length="115" mass="11851">MTPPKKAKSNTGSHSSSTRSAKPSLVPPGEFKRGGGPPRVESHDRAPSPDPPAIQASFPRGTSGEQPGVHDTPQGPGNHDAQQFGTTDQPGHTAISDRGLEPSCNPSKPSSKQPG</sequence>
<organism evidence="2">
    <name type="scientific">Puccinia triticina (isolate 1-1 / race 1 (BBBD))</name>
    <name type="common">Brown leaf rust fungus</name>
    <dbReference type="NCBI Taxonomy" id="630390"/>
    <lineage>
        <taxon>Eukaryota</taxon>
        <taxon>Fungi</taxon>
        <taxon>Dikarya</taxon>
        <taxon>Basidiomycota</taxon>
        <taxon>Pucciniomycotina</taxon>
        <taxon>Pucciniomycetes</taxon>
        <taxon>Pucciniales</taxon>
        <taxon>Pucciniaceae</taxon>
        <taxon>Puccinia</taxon>
    </lineage>
</organism>
<reference evidence="3" key="4">
    <citation type="submission" date="2025-05" db="UniProtKB">
        <authorList>
            <consortium name="EnsemblFungi"/>
        </authorList>
    </citation>
    <scope>IDENTIFICATION</scope>
    <source>
        <strain evidence="3">isolate 1-1 / race 1 (BBBD)</strain>
    </source>
</reference>
<dbReference type="Proteomes" id="UP000005240">
    <property type="component" value="Unassembled WGS sequence"/>
</dbReference>
<dbReference type="EnsemblFungi" id="PTTG_07096-t43_1">
    <property type="protein sequence ID" value="PTTG_07096-t43_1-p1"/>
    <property type="gene ID" value="PTTG_07096"/>
</dbReference>
<evidence type="ECO:0000313" key="4">
    <source>
        <dbReference type="Proteomes" id="UP000005240"/>
    </source>
</evidence>
<proteinExistence type="predicted"/>
<evidence type="ECO:0000313" key="2">
    <source>
        <dbReference type="EMBL" id="OAV85432.1"/>
    </source>
</evidence>
<feature type="compositionally biased region" description="Low complexity" evidence="1">
    <location>
        <begin position="9"/>
        <end position="20"/>
    </location>
</feature>
<reference evidence="2" key="2">
    <citation type="submission" date="2016-05" db="EMBL/GenBank/DDBJ databases">
        <title>Comparative analysis highlights variable genome content of wheat rusts and divergence of the mating loci.</title>
        <authorList>
            <person name="Cuomo C.A."/>
            <person name="Bakkeren G."/>
            <person name="Szabo L."/>
            <person name="Khalil H."/>
            <person name="Joly D."/>
            <person name="Goldberg J."/>
            <person name="Young S."/>
            <person name="Zeng Q."/>
            <person name="Fellers J."/>
        </authorList>
    </citation>
    <scope>NUCLEOTIDE SEQUENCE [LARGE SCALE GENOMIC DNA]</scope>
    <source>
        <strain evidence="2">1-1 BBBD Race 1</strain>
    </source>
</reference>
<feature type="compositionally biased region" description="Polar residues" evidence="1">
    <location>
        <begin position="80"/>
        <end position="90"/>
    </location>
</feature>
<dbReference type="EMBL" id="ADAS02004338">
    <property type="protein sequence ID" value="OAV85432.1"/>
    <property type="molecule type" value="Genomic_DNA"/>
</dbReference>
<evidence type="ECO:0000256" key="1">
    <source>
        <dbReference type="SAM" id="MobiDB-lite"/>
    </source>
</evidence>
<gene>
    <name evidence="2" type="ORF">PTTG_07096</name>
</gene>
<reference evidence="2" key="1">
    <citation type="submission" date="2009-11" db="EMBL/GenBank/DDBJ databases">
        <authorList>
            <consortium name="The Broad Institute Genome Sequencing Platform"/>
            <person name="Ward D."/>
            <person name="Feldgarden M."/>
            <person name="Earl A."/>
            <person name="Young S.K."/>
            <person name="Zeng Q."/>
            <person name="Koehrsen M."/>
            <person name="Alvarado L."/>
            <person name="Berlin A."/>
            <person name="Bochicchio J."/>
            <person name="Borenstein D."/>
            <person name="Chapman S.B."/>
            <person name="Chen Z."/>
            <person name="Engels R."/>
            <person name="Freedman E."/>
            <person name="Gellesch M."/>
            <person name="Goldberg J."/>
            <person name="Griggs A."/>
            <person name="Gujja S."/>
            <person name="Heilman E."/>
            <person name="Heiman D."/>
            <person name="Hepburn T."/>
            <person name="Howarth C."/>
            <person name="Jen D."/>
            <person name="Larson L."/>
            <person name="Lewis B."/>
            <person name="Mehta T."/>
            <person name="Park D."/>
            <person name="Pearson M."/>
            <person name="Roberts A."/>
            <person name="Saif S."/>
            <person name="Shea T."/>
            <person name="Shenoy N."/>
            <person name="Sisk P."/>
            <person name="Stolte C."/>
            <person name="Sykes S."/>
            <person name="Thomson T."/>
            <person name="Walk T."/>
            <person name="White J."/>
            <person name="Yandava C."/>
            <person name="Izard J."/>
            <person name="Baranova O.V."/>
            <person name="Blanton J.M."/>
            <person name="Tanner A.C."/>
            <person name="Dewhirst F.E."/>
            <person name="Haas B."/>
            <person name="Nusbaum C."/>
            <person name="Birren B."/>
        </authorList>
    </citation>
    <scope>NUCLEOTIDE SEQUENCE [LARGE SCALE GENOMIC DNA]</scope>
    <source>
        <strain evidence="2">1-1 BBBD Race 1</strain>
    </source>
</reference>
<keyword evidence="4" id="KW-1185">Reference proteome</keyword>
<name>A0A180FYS6_PUCT1</name>
<protein>
    <submittedName>
        <fullName evidence="2 3">Uncharacterized protein</fullName>
    </submittedName>
</protein>
<dbReference type="VEuPathDB" id="FungiDB:PTTG_07096"/>